<dbReference type="SUPFAM" id="SSF49854">
    <property type="entry name" value="Spermadhesin, CUB domain"/>
    <property type="match status" value="1"/>
</dbReference>
<dbReference type="EMBL" id="CAWYQH010000098">
    <property type="protein sequence ID" value="CAK8685000.1"/>
    <property type="molecule type" value="Genomic_DNA"/>
</dbReference>
<evidence type="ECO:0000256" key="2">
    <source>
        <dbReference type="ARBA" id="ARBA00023157"/>
    </source>
</evidence>
<evidence type="ECO:0000313" key="5">
    <source>
        <dbReference type="EMBL" id="CAK8685000.1"/>
    </source>
</evidence>
<dbReference type="PROSITE" id="PS01180">
    <property type="entry name" value="CUB"/>
    <property type="match status" value="1"/>
</dbReference>
<keyword evidence="2 3" id="KW-1015">Disulfide bond</keyword>
<comment type="caution">
    <text evidence="5">The sequence shown here is derived from an EMBL/GenBank/DDBJ whole genome shotgun (WGS) entry which is preliminary data.</text>
</comment>
<dbReference type="PANTHER" id="PTHR24251">
    <property type="entry name" value="OVOCHYMASE-RELATED"/>
    <property type="match status" value="1"/>
</dbReference>
<organism evidence="5 6">
    <name type="scientific">Clavelina lepadiformis</name>
    <name type="common">Light-bulb sea squirt</name>
    <name type="synonym">Ascidia lepadiformis</name>
    <dbReference type="NCBI Taxonomy" id="159417"/>
    <lineage>
        <taxon>Eukaryota</taxon>
        <taxon>Metazoa</taxon>
        <taxon>Chordata</taxon>
        <taxon>Tunicata</taxon>
        <taxon>Ascidiacea</taxon>
        <taxon>Aplousobranchia</taxon>
        <taxon>Clavelinidae</taxon>
        <taxon>Clavelina</taxon>
    </lineage>
</organism>
<dbReference type="SMART" id="SM00042">
    <property type="entry name" value="CUB"/>
    <property type="match status" value="1"/>
</dbReference>
<protein>
    <recommendedName>
        <fullName evidence="4">CUB domain-containing protein</fullName>
    </recommendedName>
</protein>
<dbReference type="Pfam" id="PF00431">
    <property type="entry name" value="CUB"/>
    <property type="match status" value="1"/>
</dbReference>
<comment type="caution">
    <text evidence="3">Lacks conserved residue(s) required for the propagation of feature annotation.</text>
</comment>
<dbReference type="InterPro" id="IPR035914">
    <property type="entry name" value="Sperma_CUB_dom_sf"/>
</dbReference>
<dbReference type="InterPro" id="IPR000859">
    <property type="entry name" value="CUB_dom"/>
</dbReference>
<dbReference type="Gene3D" id="2.60.120.290">
    <property type="entry name" value="Spermadhesin, CUB domain"/>
    <property type="match status" value="1"/>
</dbReference>
<proteinExistence type="predicted"/>
<accession>A0ABP0G0H2</accession>
<feature type="domain" description="CUB" evidence="4">
    <location>
        <begin position="33"/>
        <end position="143"/>
    </location>
</feature>
<sequence>MNGNCFKSPSIYWTTIDKDCDGKKDLASNTTVCGGVIENRKQGIIESPNYPIRYPSDITCEWFIQSVHKNDVVNINFVDVQLETSPYCLFDYIEVKTVKDNSPHRYCDNTVQQITSKSNSVYIRFVSDTSHQRAGFRIAYASKTIKHLVLSLESQFEKNYDY</sequence>
<evidence type="ECO:0000256" key="1">
    <source>
        <dbReference type="ARBA" id="ARBA00022737"/>
    </source>
</evidence>
<gene>
    <name evidence="5" type="ORF">CVLEPA_LOCUS16166</name>
</gene>
<dbReference type="CDD" id="cd00041">
    <property type="entry name" value="CUB"/>
    <property type="match status" value="1"/>
</dbReference>
<keyword evidence="1" id="KW-0677">Repeat</keyword>
<keyword evidence="6" id="KW-1185">Reference proteome</keyword>
<feature type="disulfide bond" evidence="3">
    <location>
        <begin position="33"/>
        <end position="60"/>
    </location>
</feature>
<evidence type="ECO:0000313" key="6">
    <source>
        <dbReference type="Proteomes" id="UP001642483"/>
    </source>
</evidence>
<evidence type="ECO:0000259" key="4">
    <source>
        <dbReference type="PROSITE" id="PS01180"/>
    </source>
</evidence>
<name>A0ABP0G0H2_CLALP</name>
<reference evidence="5 6" key="1">
    <citation type="submission" date="2024-02" db="EMBL/GenBank/DDBJ databases">
        <authorList>
            <person name="Daric V."/>
            <person name="Darras S."/>
        </authorList>
    </citation>
    <scope>NUCLEOTIDE SEQUENCE [LARGE SCALE GENOMIC DNA]</scope>
</reference>
<dbReference type="Proteomes" id="UP001642483">
    <property type="component" value="Unassembled WGS sequence"/>
</dbReference>
<evidence type="ECO:0000256" key="3">
    <source>
        <dbReference type="PROSITE-ProRule" id="PRU00059"/>
    </source>
</evidence>